<gene>
    <name evidence="2" type="ORF">Q5Y73_20150</name>
</gene>
<dbReference type="RefSeq" id="WP_305993715.1">
    <property type="nucleotide sequence ID" value="NZ_JAVAMP010000014.1"/>
</dbReference>
<dbReference type="EMBL" id="JAVAMP010000014">
    <property type="protein sequence ID" value="MDP5276410.1"/>
    <property type="molecule type" value="Genomic_DNA"/>
</dbReference>
<feature type="transmembrane region" description="Helical" evidence="1">
    <location>
        <begin position="134"/>
        <end position="152"/>
    </location>
</feature>
<name>A0ABT9J487_9BACL</name>
<protein>
    <submittedName>
        <fullName evidence="2">Uncharacterized protein</fullName>
    </submittedName>
</protein>
<evidence type="ECO:0000313" key="2">
    <source>
        <dbReference type="EMBL" id="MDP5276410.1"/>
    </source>
</evidence>
<keyword evidence="1" id="KW-1133">Transmembrane helix</keyword>
<sequence>MSNEMNNERLIILRRHQFILQNITMLIILIIILVLSMLDITMKQFYIGTTILFLIQFILYLVYGKTDVVVHTKKMKELHEYEESKLGKEAKKQRKFVIGTNLFAIVCFVFIAIITPSEKIFFNELTFSSAPQFGIFFFLIFWMILINIITFFRNKAFDRSKNLEGFTMKMFLSSLFLSLILFGVVVVCSILFIIY</sequence>
<feature type="transmembrane region" description="Helical" evidence="1">
    <location>
        <begin position="44"/>
        <end position="63"/>
    </location>
</feature>
<proteinExistence type="predicted"/>
<keyword evidence="1" id="KW-0472">Membrane</keyword>
<organism evidence="2 3">
    <name type="scientific">Chengkuizengella axinellae</name>
    <dbReference type="NCBI Taxonomy" id="3064388"/>
    <lineage>
        <taxon>Bacteria</taxon>
        <taxon>Bacillati</taxon>
        <taxon>Bacillota</taxon>
        <taxon>Bacilli</taxon>
        <taxon>Bacillales</taxon>
        <taxon>Paenibacillaceae</taxon>
        <taxon>Chengkuizengella</taxon>
    </lineage>
</organism>
<evidence type="ECO:0000256" key="1">
    <source>
        <dbReference type="SAM" id="Phobius"/>
    </source>
</evidence>
<keyword evidence="3" id="KW-1185">Reference proteome</keyword>
<dbReference type="Proteomes" id="UP001231941">
    <property type="component" value="Unassembled WGS sequence"/>
</dbReference>
<accession>A0ABT9J487</accession>
<feature type="transmembrane region" description="Helical" evidence="1">
    <location>
        <begin position="96"/>
        <end position="114"/>
    </location>
</feature>
<reference evidence="2 3" key="1">
    <citation type="submission" date="2023-08" db="EMBL/GenBank/DDBJ databases">
        <authorList>
            <person name="Park J.-S."/>
        </authorList>
    </citation>
    <scope>NUCLEOTIDE SEQUENCE [LARGE SCALE GENOMIC DNA]</scope>
    <source>
        <strain evidence="2 3">2205SS18-9</strain>
    </source>
</reference>
<comment type="caution">
    <text evidence="2">The sequence shown here is derived from an EMBL/GenBank/DDBJ whole genome shotgun (WGS) entry which is preliminary data.</text>
</comment>
<keyword evidence="1" id="KW-0812">Transmembrane</keyword>
<feature type="transmembrane region" description="Helical" evidence="1">
    <location>
        <begin position="20"/>
        <end position="38"/>
    </location>
</feature>
<evidence type="ECO:0000313" key="3">
    <source>
        <dbReference type="Proteomes" id="UP001231941"/>
    </source>
</evidence>
<feature type="transmembrane region" description="Helical" evidence="1">
    <location>
        <begin position="172"/>
        <end position="194"/>
    </location>
</feature>